<feature type="transmembrane region" description="Helical" evidence="6">
    <location>
        <begin position="147"/>
        <end position="169"/>
    </location>
</feature>
<evidence type="ECO:0000256" key="5">
    <source>
        <dbReference type="ARBA" id="ARBA00023136"/>
    </source>
</evidence>
<feature type="transmembrane region" description="Helical" evidence="6">
    <location>
        <begin position="6"/>
        <end position="30"/>
    </location>
</feature>
<feature type="transmembrane region" description="Helical" evidence="6">
    <location>
        <begin position="190"/>
        <end position="208"/>
    </location>
</feature>
<dbReference type="RefSeq" id="WP_201823629.1">
    <property type="nucleotide sequence ID" value="NZ_JAERRA010000001.1"/>
</dbReference>
<dbReference type="Proteomes" id="UP000643207">
    <property type="component" value="Unassembled WGS sequence"/>
</dbReference>
<dbReference type="GO" id="GO:0033228">
    <property type="term" value="P:cysteine export across plasma membrane"/>
    <property type="evidence" value="ECO:0007669"/>
    <property type="project" value="TreeGrafter"/>
</dbReference>
<keyword evidence="4 6" id="KW-1133">Transmembrane helix</keyword>
<dbReference type="EMBL" id="JAERRA010000001">
    <property type="protein sequence ID" value="MBL0718701.1"/>
    <property type="molecule type" value="Genomic_DNA"/>
</dbReference>
<dbReference type="GO" id="GO:0015171">
    <property type="term" value="F:amino acid transmembrane transporter activity"/>
    <property type="evidence" value="ECO:0007669"/>
    <property type="project" value="TreeGrafter"/>
</dbReference>
<dbReference type="PANTHER" id="PTHR30086">
    <property type="entry name" value="ARGININE EXPORTER PROTEIN ARGO"/>
    <property type="match status" value="1"/>
</dbReference>
<accession>A0A9X0XC41</accession>
<sequence>MPLNELLALLLLATTMTFTPGPNTVLVTALAARHGLRAALPFCLAVPSGWLLLMAAVASGVGALVAAEPALRGALKLLGLAYLLSLAWRLARAEAGPAATPTREQPLGYREGVLLQFLNLKAWMFALTLSAGWVLPRPGEEGTALPRLLTVLAVMAFYGFGSNFSYAVLGAALRGWLAGGPVPGRRMRRFNRVSALLLALTALWMLRFDGPVPG</sequence>
<protein>
    <submittedName>
        <fullName evidence="7">LysE family transporter</fullName>
    </submittedName>
</protein>
<keyword evidence="2" id="KW-1003">Cell membrane</keyword>
<comment type="caution">
    <text evidence="7">The sequence shown here is derived from an EMBL/GenBank/DDBJ whole genome shotgun (WGS) entry which is preliminary data.</text>
</comment>
<name>A0A9X0XC41_9BURK</name>
<keyword evidence="3 6" id="KW-0812">Transmembrane</keyword>
<proteinExistence type="predicted"/>
<evidence type="ECO:0000313" key="7">
    <source>
        <dbReference type="EMBL" id="MBL0718701.1"/>
    </source>
</evidence>
<reference evidence="7 8" key="1">
    <citation type="submission" date="2021-01" db="EMBL/GenBank/DDBJ databases">
        <title>Piscinibacter sp. Jin2 Genome sequencing and assembly.</title>
        <authorList>
            <person name="Kim I."/>
        </authorList>
    </citation>
    <scope>NUCLEOTIDE SEQUENCE [LARGE SCALE GENOMIC DNA]</scope>
    <source>
        <strain evidence="7 8">Jin2</strain>
    </source>
</reference>
<feature type="transmembrane region" description="Helical" evidence="6">
    <location>
        <begin position="42"/>
        <end position="67"/>
    </location>
</feature>
<dbReference type="AlphaFoldDB" id="A0A9X0XC41"/>
<evidence type="ECO:0000256" key="3">
    <source>
        <dbReference type="ARBA" id="ARBA00022692"/>
    </source>
</evidence>
<dbReference type="GO" id="GO:0005886">
    <property type="term" value="C:plasma membrane"/>
    <property type="evidence" value="ECO:0007669"/>
    <property type="project" value="UniProtKB-SubCell"/>
</dbReference>
<evidence type="ECO:0000313" key="8">
    <source>
        <dbReference type="Proteomes" id="UP000643207"/>
    </source>
</evidence>
<keyword evidence="8" id="KW-1185">Reference proteome</keyword>
<evidence type="ECO:0000256" key="2">
    <source>
        <dbReference type="ARBA" id="ARBA00022475"/>
    </source>
</evidence>
<comment type="subcellular location">
    <subcellularLocation>
        <location evidence="1">Cell membrane</location>
        <topology evidence="1">Multi-pass membrane protein</topology>
    </subcellularLocation>
</comment>
<evidence type="ECO:0000256" key="1">
    <source>
        <dbReference type="ARBA" id="ARBA00004651"/>
    </source>
</evidence>
<organism evidence="7 8">
    <name type="scientific">Aquariibacter lacus</name>
    <dbReference type="NCBI Taxonomy" id="2801332"/>
    <lineage>
        <taxon>Bacteria</taxon>
        <taxon>Pseudomonadati</taxon>
        <taxon>Pseudomonadota</taxon>
        <taxon>Betaproteobacteria</taxon>
        <taxon>Burkholderiales</taxon>
        <taxon>Sphaerotilaceae</taxon>
        <taxon>Aquariibacter</taxon>
    </lineage>
</organism>
<gene>
    <name evidence="7" type="ORF">JI742_02255</name>
</gene>
<dbReference type="PANTHER" id="PTHR30086:SF20">
    <property type="entry name" value="ARGININE EXPORTER PROTEIN ARGO-RELATED"/>
    <property type="match status" value="1"/>
</dbReference>
<keyword evidence="5 6" id="KW-0472">Membrane</keyword>
<evidence type="ECO:0000256" key="6">
    <source>
        <dbReference type="SAM" id="Phobius"/>
    </source>
</evidence>
<dbReference type="Pfam" id="PF01810">
    <property type="entry name" value="LysE"/>
    <property type="match status" value="1"/>
</dbReference>
<feature type="transmembrane region" description="Helical" evidence="6">
    <location>
        <begin position="112"/>
        <end position="135"/>
    </location>
</feature>
<evidence type="ECO:0000256" key="4">
    <source>
        <dbReference type="ARBA" id="ARBA00022989"/>
    </source>
</evidence>
<dbReference type="InterPro" id="IPR001123">
    <property type="entry name" value="LeuE-type"/>
</dbReference>